<organism evidence="1 2">
    <name type="scientific">Candidatus Roizmanbacteria bacterium CG10_big_fil_rev_8_21_14_0_10_39_6</name>
    <dbReference type="NCBI Taxonomy" id="1974853"/>
    <lineage>
        <taxon>Bacteria</taxon>
        <taxon>Candidatus Roizmaniibacteriota</taxon>
    </lineage>
</organism>
<dbReference type="AlphaFoldDB" id="A0A2M8KT11"/>
<reference evidence="2" key="1">
    <citation type="submission" date="2017-09" db="EMBL/GenBank/DDBJ databases">
        <title>Depth-based differentiation of microbial function through sediment-hosted aquifers and enrichment of novel symbionts in the deep terrestrial subsurface.</title>
        <authorList>
            <person name="Probst A.J."/>
            <person name="Ladd B."/>
            <person name="Jarett J.K."/>
            <person name="Geller-Mcgrath D.E."/>
            <person name="Sieber C.M.K."/>
            <person name="Emerson J.B."/>
            <person name="Anantharaman K."/>
            <person name="Thomas B.C."/>
            <person name="Malmstrom R."/>
            <person name="Stieglmeier M."/>
            <person name="Klingl A."/>
            <person name="Woyke T."/>
            <person name="Ryan C.M."/>
            <person name="Banfield J.F."/>
        </authorList>
    </citation>
    <scope>NUCLEOTIDE SEQUENCE [LARGE SCALE GENOMIC DNA]</scope>
</reference>
<proteinExistence type="predicted"/>
<sequence length="143" mass="17118">MIISYVPETEVYSRAFQLLRECKNTLHLTMIMDKELDTPSTKYMQLLKKKIAMNIEVKRVGFGTKKQYGRAMRQLGYTTLPNNFRFKYTTDRKTVQRMFLVDSTKLLFAVYLQDQRFVFYTRHKVLVQGFLTFFNMLFAQSDY</sequence>
<evidence type="ECO:0000313" key="2">
    <source>
        <dbReference type="Proteomes" id="UP000229554"/>
    </source>
</evidence>
<dbReference type="EMBL" id="PFED01000064">
    <property type="protein sequence ID" value="PJE63059.1"/>
    <property type="molecule type" value="Genomic_DNA"/>
</dbReference>
<comment type="caution">
    <text evidence="1">The sequence shown here is derived from an EMBL/GenBank/DDBJ whole genome shotgun (WGS) entry which is preliminary data.</text>
</comment>
<accession>A0A2M8KT11</accession>
<protein>
    <submittedName>
        <fullName evidence="1">Uncharacterized protein</fullName>
    </submittedName>
</protein>
<name>A0A2M8KT11_9BACT</name>
<evidence type="ECO:0000313" key="1">
    <source>
        <dbReference type="EMBL" id="PJE63059.1"/>
    </source>
</evidence>
<dbReference type="Proteomes" id="UP000229554">
    <property type="component" value="Unassembled WGS sequence"/>
</dbReference>
<gene>
    <name evidence="1" type="ORF">COU88_01575</name>
</gene>